<dbReference type="Proteomes" id="UP000029093">
    <property type="component" value="Unassembled WGS sequence"/>
</dbReference>
<dbReference type="InterPro" id="IPR036291">
    <property type="entry name" value="NAD(P)-bd_dom_sf"/>
</dbReference>
<evidence type="ECO:0000256" key="2">
    <source>
        <dbReference type="ARBA" id="ARBA00023002"/>
    </source>
</evidence>
<dbReference type="PROSITE" id="PS00671">
    <property type="entry name" value="D_2_HYDROXYACID_DH_3"/>
    <property type="match status" value="1"/>
</dbReference>
<name>A0A086ZPY7_9BIFI</name>
<dbReference type="SUPFAM" id="SSF52283">
    <property type="entry name" value="Formate/glycerate dehydrogenase catalytic domain-like"/>
    <property type="match status" value="1"/>
</dbReference>
<evidence type="ECO:0000256" key="4">
    <source>
        <dbReference type="RuleBase" id="RU003719"/>
    </source>
</evidence>
<comment type="similarity">
    <text evidence="1 4">Belongs to the D-isomer specific 2-hydroxyacid dehydrogenase family.</text>
</comment>
<dbReference type="PANTHER" id="PTHR43026:SF1">
    <property type="entry name" value="2-HYDROXYACID DEHYDROGENASE HOMOLOG 1-RELATED"/>
    <property type="match status" value="1"/>
</dbReference>
<reference evidence="7 8" key="1">
    <citation type="submission" date="2014-03" db="EMBL/GenBank/DDBJ databases">
        <title>Genomics of Bifidobacteria.</title>
        <authorList>
            <person name="Ventura M."/>
            <person name="Milani C."/>
            <person name="Lugli G.A."/>
        </authorList>
    </citation>
    <scope>NUCLEOTIDE SEQUENCE [LARGE SCALE GENOMIC DNA]</scope>
    <source>
        <strain evidence="7 8">LMG 10736</strain>
    </source>
</reference>
<dbReference type="CDD" id="cd12186">
    <property type="entry name" value="LDH"/>
    <property type="match status" value="1"/>
</dbReference>
<proteinExistence type="inferred from homology"/>
<evidence type="ECO:0000256" key="1">
    <source>
        <dbReference type="ARBA" id="ARBA00005854"/>
    </source>
</evidence>
<organism evidence="7 8">
    <name type="scientific">Bifidobacterium boum</name>
    <dbReference type="NCBI Taxonomy" id="78343"/>
    <lineage>
        <taxon>Bacteria</taxon>
        <taxon>Bacillati</taxon>
        <taxon>Actinomycetota</taxon>
        <taxon>Actinomycetes</taxon>
        <taxon>Bifidobacteriales</taxon>
        <taxon>Bifidobacteriaceae</taxon>
        <taxon>Bifidobacterium</taxon>
    </lineage>
</organism>
<dbReference type="Gene3D" id="3.40.50.720">
    <property type="entry name" value="NAD(P)-binding Rossmann-like Domain"/>
    <property type="match status" value="2"/>
</dbReference>
<evidence type="ECO:0000256" key="3">
    <source>
        <dbReference type="ARBA" id="ARBA00023027"/>
    </source>
</evidence>
<dbReference type="GO" id="GO:0051287">
    <property type="term" value="F:NAD binding"/>
    <property type="evidence" value="ECO:0007669"/>
    <property type="project" value="InterPro"/>
</dbReference>
<comment type="caution">
    <text evidence="7">The sequence shown here is derived from an EMBL/GenBank/DDBJ whole genome shotgun (WGS) entry which is preliminary data.</text>
</comment>
<dbReference type="GO" id="GO:0008720">
    <property type="term" value="F:D-lactate dehydrogenase (NAD+) activity"/>
    <property type="evidence" value="ECO:0007669"/>
    <property type="project" value="UniProtKB-EC"/>
</dbReference>
<dbReference type="EC" id="1.1.1.28" evidence="7"/>
<dbReference type="Pfam" id="PF00389">
    <property type="entry name" value="2-Hacid_dh"/>
    <property type="match status" value="1"/>
</dbReference>
<evidence type="ECO:0000313" key="7">
    <source>
        <dbReference type="EMBL" id="KFI48587.1"/>
    </source>
</evidence>
<dbReference type="InterPro" id="IPR058205">
    <property type="entry name" value="D-LDH-like"/>
</dbReference>
<dbReference type="InterPro" id="IPR029753">
    <property type="entry name" value="D-isomer_DH_CS"/>
</dbReference>
<feature type="domain" description="D-isomer specific 2-hydroxyacid dehydrogenase NAD-binding" evidence="6">
    <location>
        <begin position="115"/>
        <end position="301"/>
    </location>
</feature>
<evidence type="ECO:0000313" key="8">
    <source>
        <dbReference type="Proteomes" id="UP000029093"/>
    </source>
</evidence>
<dbReference type="EMBL" id="JGYQ01000007">
    <property type="protein sequence ID" value="KFI48587.1"/>
    <property type="molecule type" value="Genomic_DNA"/>
</dbReference>
<gene>
    <name evidence="7" type="ORF">BBOU_0716</name>
</gene>
<evidence type="ECO:0000259" key="5">
    <source>
        <dbReference type="Pfam" id="PF00389"/>
    </source>
</evidence>
<sequence length="335" mass="37114">MTSIAFYHTLPEEQPFAEQWAEQHHVDVTCFPFELTDETLHTVKGFDGISYKQRFRPSNDPDFYRRLHDEYGIRQIALRSAGIDSIDVKAAHEHGIRITNVPSYSPSAVAQLALTHILQLLRHVPQYRERNAHQDFAATGLMSRELGELTVGIIGVGRIGSTLARMLHALGVTVLGNDIRERDDLDGIVTYTSKDDLLARADVVSMHTYLDETTYHLMDAHRFAQMKPTAIFINASRGPIVDTQALITALQHHEIAAAGLDVIEGEATLFGHTFTPGAPTGNPAYDTLVAMPNVVITPHVAFFTDIAVRNMAQQSLDDALTIIQGGTSDHEIRLD</sequence>
<dbReference type="OrthoDB" id="9793626at2"/>
<dbReference type="SUPFAM" id="SSF51735">
    <property type="entry name" value="NAD(P)-binding Rossmann-fold domains"/>
    <property type="match status" value="1"/>
</dbReference>
<keyword evidence="3" id="KW-0520">NAD</keyword>
<dbReference type="InterPro" id="IPR006140">
    <property type="entry name" value="D-isomer_DH_NAD-bd"/>
</dbReference>
<dbReference type="RefSeq" id="WP_026502777.1">
    <property type="nucleotide sequence ID" value="NZ_JGYQ01000007.1"/>
</dbReference>
<keyword evidence="8" id="KW-1185">Reference proteome</keyword>
<keyword evidence="2 4" id="KW-0560">Oxidoreductase</keyword>
<dbReference type="GeneID" id="303203868"/>
<dbReference type="PANTHER" id="PTHR43026">
    <property type="entry name" value="2-HYDROXYACID DEHYDROGENASE HOMOLOG 1-RELATED"/>
    <property type="match status" value="1"/>
</dbReference>
<protein>
    <submittedName>
        <fullName evidence="7">D-lactate dehydrogenase</fullName>
        <ecNumber evidence="7">1.1.1.28</ecNumber>
    </submittedName>
</protein>
<dbReference type="AlphaFoldDB" id="A0A086ZPY7"/>
<dbReference type="Pfam" id="PF02826">
    <property type="entry name" value="2-Hacid_dh_C"/>
    <property type="match status" value="1"/>
</dbReference>
<accession>A0A086ZPY7</accession>
<evidence type="ECO:0000259" key="6">
    <source>
        <dbReference type="Pfam" id="PF02826"/>
    </source>
</evidence>
<feature type="domain" description="D-isomer specific 2-hydroxyacid dehydrogenase catalytic" evidence="5">
    <location>
        <begin position="5"/>
        <end position="332"/>
    </location>
</feature>
<dbReference type="InterPro" id="IPR006139">
    <property type="entry name" value="D-isomer_2_OHA_DH_cat_dom"/>
</dbReference>